<feature type="domain" description="Large ribosomal subunit protein eL19" evidence="7">
    <location>
        <begin position="1303"/>
        <end position="1446"/>
    </location>
</feature>
<dbReference type="Gene3D" id="1.10.1200.240">
    <property type="match status" value="2"/>
</dbReference>
<evidence type="ECO:0000256" key="4">
    <source>
        <dbReference type="RuleBase" id="RU000574"/>
    </source>
</evidence>
<keyword evidence="5" id="KW-0175">Coiled coil</keyword>
<comment type="similarity">
    <text evidence="1 4">Belongs to the eukaryotic ribosomal protein eL19 family.</text>
</comment>
<feature type="coiled-coil region" evidence="5">
    <location>
        <begin position="840"/>
        <end position="867"/>
    </location>
</feature>
<feature type="coiled-coil region" evidence="5">
    <location>
        <begin position="1444"/>
        <end position="1481"/>
    </location>
</feature>
<dbReference type="SMART" id="SM01416">
    <property type="entry name" value="Ribosomal_L19e"/>
    <property type="match status" value="2"/>
</dbReference>
<dbReference type="InterPro" id="IPR000196">
    <property type="entry name" value="Ribosomal_eL19_dom"/>
</dbReference>
<dbReference type="InterPro" id="IPR033935">
    <property type="entry name" value="Ribosomal_eL19_euk"/>
</dbReference>
<feature type="domain" description="Large ribosomal subunit protein eL19" evidence="7">
    <location>
        <begin position="1488"/>
        <end position="1631"/>
    </location>
</feature>
<evidence type="ECO:0000256" key="5">
    <source>
        <dbReference type="SAM" id="Coils"/>
    </source>
</evidence>
<evidence type="ECO:0000256" key="6">
    <source>
        <dbReference type="SAM" id="MobiDB-lite"/>
    </source>
</evidence>
<dbReference type="Pfam" id="PF25476">
    <property type="entry name" value="Ribosomal_L19e_C"/>
    <property type="match status" value="2"/>
</dbReference>
<proteinExistence type="inferred from homology"/>
<sequence length="1683" mass="186301">MYGLEAGQEFGVELEERGKDGILYLKLADGRGWVFDQKPSLGAICAKGQAQLGKTQKPLRTASPRATSTPKQASSRGRNQSRKASPKPSAKTDLDKSDKAPLSERRGRSPRAKEKASPIPRSLAVSLDKAASTERRGHVCKEATTKPLAGAVANVEADKASSAERRGHVRKEAPRDSPKPAPAVDEAQAPSSARRGRTQAPTKPLAGAVANVEADKASSAERRGHVRKEAPRDSPKAVPAQACTSRRRARNQAPSDAVGPTAAEAEPDKADPKPDLATHKGKAVPKLPAKDPDKASPKPSVPMKTKGQDKASSPKRSRSPKGAATSTKNLAKEKAPEFRGKPTPAPHKLQAKPLEVGKLGPALRELQAARERSRTCPPVPRFESRPRRGDAKVPSPCRTGLLERLRRGSQAPAPISLPTSPRRAAVQEVPEPSSEVSEAAPEPSGSEASEASDLSAELQAQEEASRQFHQMESCAKNAWQQAKAMAEALAQQKEEEDAQADARRRLAKAQASRQAAEARVAEVETSLESLRTEIKQVEEESHQRIASLRSEAEAASCQKDTCLAEALATAQGAKEDAQRHLQSLEQRCSAELRLAKEKYADEQEVLLQNLADHQLKAQGPVLELEARAEAQRQAAGAEARAQEAAAPQLAALKSEVVEAERRAAASEEAWRRAEDRALAEEARLAQLLARMPQAEADAARESQELVAEANRAAIAMVSEATEASEREAERSKERLQESQELLESERVRTQHAIEQQLSAASSAQQQAEEAAAAAEQAAIEAEEQTARALKESSDAYAAAKGEARSRTAAAQCQQRDTEKQVAENIANLRAEHSRKVLAATRASEEAAQAAKRQVEALQAKFKAHHHEMSAKVQDAECKMHRAGSDLEETKKWSEEVRTKMCQLVEDSQQQLAEQEKVSHKQLEAEEAAAEERLEAARALRHETEALAEAADQDGRARRAAAKAEAERAAGSAERRRAEAEAALAERELEAAAEIEAVEAEAEENFEALGLKVSQAWSTCKEQSVQARQQLSEAEKAANKEVARMNSRLEEVRELAKAAAAQAKEAAERKAEASRQLQSEEFRVQAARSELSSAERSLDCSVAQCEELLASAELAAQEHAEAFAALCNDRAREEEEQAEAAEQLAFAEETRALAAEEATVFEDLTFQGQLESERKRIQDEIDRAMKRTIEVESAIQEAVSYSEKSTRELLKYMEKVVQHAGEPIESSQASQATDPLDGSQCSQCHVEASPGAAYCKNCGHHLQQPAISDSGSPSVRRTKPSGHFLKGSKCTEGPELPTQQNAAVRKLQKRLAASILGCGKNRVWLDPNETNELSMANSRFNIRKMIKDGLIIRKAVKMHSRSRVRKNLEAKRKGRHTGIGKRKGTREARMPTKVLWMRRQRVLRRLLRKYRQQKKIDKRIYHYFYRHAKGNCYKNKRVLMEAIHAKKTEKMKEKALQEQSEARKEKARLAKEKKLLKKADAARTDEDAGWKLQKRLAASILGCGKNRVWLDPNETNELSMANSRFNIRKMIKDGLIIRKAVKMHSRSRVRKNLEAKRKGRHTGIGKRKGTREARMPTKVLWMRRQRVLRRLLRKYRQQKKIDKRIYHYFYRHAKGNCYKNKRVLMEAIHAKKTEKMKEKALQEQSEARKEKARLAKEKKLLKKADAARTEEDAGWQQAKQAKKR</sequence>
<dbReference type="Gene3D" id="1.10.1650.10">
    <property type="match status" value="2"/>
</dbReference>
<keyword evidence="9" id="KW-1185">Reference proteome</keyword>
<dbReference type="GO" id="GO:0006412">
    <property type="term" value="P:translation"/>
    <property type="evidence" value="ECO:0007669"/>
    <property type="project" value="InterPro"/>
</dbReference>
<dbReference type="FunFam" id="1.10.1650.10:FF:000001">
    <property type="entry name" value="Ribosomal protein L19"/>
    <property type="match status" value="2"/>
</dbReference>
<feature type="region of interest" description="Disordered" evidence="6">
    <location>
        <begin position="50"/>
        <end position="517"/>
    </location>
</feature>
<feature type="coiled-coil region" evidence="5">
    <location>
        <begin position="1123"/>
        <end position="1186"/>
    </location>
</feature>
<feature type="compositionally biased region" description="Basic and acidic residues" evidence="6">
    <location>
        <begin position="266"/>
        <end position="278"/>
    </location>
</feature>
<reference evidence="8" key="1">
    <citation type="submission" date="2021-02" db="EMBL/GenBank/DDBJ databases">
        <authorList>
            <person name="Dougan E. K."/>
            <person name="Rhodes N."/>
            <person name="Thang M."/>
            <person name="Chan C."/>
        </authorList>
    </citation>
    <scope>NUCLEOTIDE SEQUENCE</scope>
</reference>
<feature type="compositionally biased region" description="Basic and acidic residues" evidence="6">
    <location>
        <begin position="382"/>
        <end position="391"/>
    </location>
</feature>
<dbReference type="NCBIfam" id="NF006343">
    <property type="entry name" value="PRK08570.1"/>
    <property type="match status" value="2"/>
</dbReference>
<feature type="region of interest" description="Disordered" evidence="6">
    <location>
        <begin position="1635"/>
        <end position="1683"/>
    </location>
</feature>
<feature type="compositionally biased region" description="Polar residues" evidence="6">
    <location>
        <begin position="64"/>
        <end position="78"/>
    </location>
</feature>
<organism evidence="8 9">
    <name type="scientific">Symbiodinium natans</name>
    <dbReference type="NCBI Taxonomy" id="878477"/>
    <lineage>
        <taxon>Eukaryota</taxon>
        <taxon>Sar</taxon>
        <taxon>Alveolata</taxon>
        <taxon>Dinophyceae</taxon>
        <taxon>Suessiales</taxon>
        <taxon>Symbiodiniaceae</taxon>
        <taxon>Symbiodinium</taxon>
    </lineage>
</organism>
<evidence type="ECO:0000313" key="8">
    <source>
        <dbReference type="EMBL" id="CAE7211819.1"/>
    </source>
</evidence>
<dbReference type="InterPro" id="IPR023638">
    <property type="entry name" value="Ribosomal_eL19_CS"/>
</dbReference>
<accession>A0A812JNN7</accession>
<dbReference type="FunFam" id="1.10.1200.240:FF:000001">
    <property type="entry name" value="Ribosomal protein L19"/>
    <property type="match status" value="2"/>
</dbReference>
<feature type="compositionally biased region" description="Low complexity" evidence="6">
    <location>
        <begin position="508"/>
        <end position="517"/>
    </location>
</feature>
<feature type="compositionally biased region" description="Low complexity" evidence="6">
    <location>
        <begin position="428"/>
        <end position="457"/>
    </location>
</feature>
<gene>
    <name evidence="8" type="primary">RPL19B</name>
    <name evidence="8" type="ORF">SNAT2548_LOCUS7150</name>
</gene>
<dbReference type="InterPro" id="IPR035970">
    <property type="entry name" value="60S_ribosomal_eL19_sf"/>
</dbReference>
<keyword evidence="3 4" id="KW-0687">Ribonucleoprotein</keyword>
<dbReference type="Pfam" id="PF01280">
    <property type="entry name" value="Ribosomal_L19e"/>
    <property type="match status" value="2"/>
</dbReference>
<evidence type="ECO:0000313" key="9">
    <source>
        <dbReference type="Proteomes" id="UP000604046"/>
    </source>
</evidence>
<feature type="compositionally biased region" description="Basic and acidic residues" evidence="6">
    <location>
        <begin position="90"/>
        <end position="116"/>
    </location>
</feature>
<dbReference type="PANTHER" id="PTHR10722">
    <property type="entry name" value="60S RIBOSOMAL PROTEIN L19"/>
    <property type="match status" value="1"/>
</dbReference>
<dbReference type="InterPro" id="IPR057259">
    <property type="entry name" value="Ribosomal_L19e"/>
</dbReference>
<dbReference type="PROSITE" id="PS00526">
    <property type="entry name" value="RIBOSOMAL_L19E"/>
    <property type="match status" value="2"/>
</dbReference>
<feature type="compositionally biased region" description="Basic and acidic residues" evidence="6">
    <location>
        <begin position="723"/>
        <end position="741"/>
    </location>
</feature>
<dbReference type="GO" id="GO:0022625">
    <property type="term" value="C:cytosolic large ribosomal subunit"/>
    <property type="evidence" value="ECO:0007669"/>
    <property type="project" value="InterPro"/>
</dbReference>
<dbReference type="EMBL" id="CAJNDS010000491">
    <property type="protein sequence ID" value="CAE7211819.1"/>
    <property type="molecule type" value="Genomic_DNA"/>
</dbReference>
<feature type="compositionally biased region" description="Basic and acidic residues" evidence="6">
    <location>
        <begin position="156"/>
        <end position="178"/>
    </location>
</feature>
<name>A0A812JNN7_9DINO</name>
<protein>
    <recommendedName>
        <fullName evidence="4">Ribosomal protein L19</fullName>
    </recommendedName>
</protein>
<dbReference type="OrthoDB" id="5407653at2759"/>
<feature type="compositionally biased region" description="Basic and acidic residues" evidence="6">
    <location>
        <begin position="330"/>
        <end position="340"/>
    </location>
</feature>
<feature type="compositionally biased region" description="Basic and acidic residues" evidence="6">
    <location>
        <begin position="1635"/>
        <end position="1670"/>
    </location>
</feature>
<keyword evidence="2 4" id="KW-0689">Ribosomal protein</keyword>
<evidence type="ECO:0000256" key="1">
    <source>
        <dbReference type="ARBA" id="ARBA00011082"/>
    </source>
</evidence>
<feature type="compositionally biased region" description="Basic and acidic residues" evidence="6">
    <location>
        <begin position="213"/>
        <end position="235"/>
    </location>
</feature>
<dbReference type="Proteomes" id="UP000604046">
    <property type="component" value="Unassembled WGS sequence"/>
</dbReference>
<feature type="coiled-coil region" evidence="5">
    <location>
        <begin position="912"/>
        <end position="1096"/>
    </location>
</feature>
<feature type="coiled-coil region" evidence="5">
    <location>
        <begin position="567"/>
        <end position="594"/>
    </location>
</feature>
<dbReference type="HAMAP" id="MF_01475">
    <property type="entry name" value="Ribosomal_eL19"/>
    <property type="match status" value="2"/>
</dbReference>
<comment type="caution">
    <text evidence="8">The sequence shown here is derived from an EMBL/GenBank/DDBJ whole genome shotgun (WGS) entry which is preliminary data.</text>
</comment>
<dbReference type="InterPro" id="IPR039547">
    <property type="entry name" value="Ribosomal_eL19"/>
</dbReference>
<dbReference type="InterPro" id="IPR015972">
    <property type="entry name" value="Ribosomal_eL19_dom1"/>
</dbReference>
<dbReference type="InterPro" id="IPR057260">
    <property type="entry name" value="Ribosomal_L19e_C"/>
</dbReference>
<feature type="region of interest" description="Disordered" evidence="6">
    <location>
        <begin position="720"/>
        <end position="741"/>
    </location>
</feature>
<dbReference type="GO" id="GO:0003735">
    <property type="term" value="F:structural constituent of ribosome"/>
    <property type="evidence" value="ECO:0007669"/>
    <property type="project" value="InterPro"/>
</dbReference>
<dbReference type="CDD" id="cd01417">
    <property type="entry name" value="Ribosomal_L19e_E"/>
    <property type="match status" value="2"/>
</dbReference>
<feature type="compositionally biased region" description="Basic and acidic residues" evidence="6">
    <location>
        <begin position="131"/>
        <end position="144"/>
    </location>
</feature>
<dbReference type="GO" id="GO:0003723">
    <property type="term" value="F:RNA binding"/>
    <property type="evidence" value="ECO:0007669"/>
    <property type="project" value="InterPro"/>
</dbReference>
<evidence type="ECO:0000256" key="2">
    <source>
        <dbReference type="ARBA" id="ARBA00022980"/>
    </source>
</evidence>
<evidence type="ECO:0000259" key="7">
    <source>
        <dbReference type="SMART" id="SM01416"/>
    </source>
</evidence>
<dbReference type="SUPFAM" id="SSF48140">
    <property type="entry name" value="Ribosomal protein L19 (L19e)"/>
    <property type="match status" value="2"/>
</dbReference>
<evidence type="ECO:0000256" key="3">
    <source>
        <dbReference type="ARBA" id="ARBA00023274"/>
    </source>
</evidence>